<accession>X1E8K5</accession>
<sequence>TFIINLFNIINITYKYAINDIKYLLLKIL</sequence>
<organism evidence="1">
    <name type="scientific">marine sediment metagenome</name>
    <dbReference type="NCBI Taxonomy" id="412755"/>
    <lineage>
        <taxon>unclassified sequences</taxon>
        <taxon>metagenomes</taxon>
        <taxon>ecological metagenomes</taxon>
    </lineage>
</organism>
<reference evidence="1" key="1">
    <citation type="journal article" date="2014" name="Front. Microbiol.">
        <title>High frequency of phylogenetically diverse reductive dehalogenase-homologous genes in deep subseafloor sedimentary metagenomes.</title>
        <authorList>
            <person name="Kawai M."/>
            <person name="Futagami T."/>
            <person name="Toyoda A."/>
            <person name="Takaki Y."/>
            <person name="Nishi S."/>
            <person name="Hori S."/>
            <person name="Arai W."/>
            <person name="Tsubouchi T."/>
            <person name="Morono Y."/>
            <person name="Uchiyama I."/>
            <person name="Ito T."/>
            <person name="Fujiyama A."/>
            <person name="Inagaki F."/>
            <person name="Takami H."/>
        </authorList>
    </citation>
    <scope>NUCLEOTIDE SEQUENCE</scope>
    <source>
        <strain evidence="1">Expedition CK06-06</strain>
    </source>
</reference>
<dbReference type="EMBL" id="BART01035339">
    <property type="protein sequence ID" value="GAH13484.1"/>
    <property type="molecule type" value="Genomic_DNA"/>
</dbReference>
<protein>
    <submittedName>
        <fullName evidence="1">Uncharacterized protein</fullName>
    </submittedName>
</protein>
<gene>
    <name evidence="1" type="ORF">S01H4_60072</name>
</gene>
<comment type="caution">
    <text evidence="1">The sequence shown here is derived from an EMBL/GenBank/DDBJ whole genome shotgun (WGS) entry which is preliminary data.</text>
</comment>
<evidence type="ECO:0000313" key="1">
    <source>
        <dbReference type="EMBL" id="GAH13484.1"/>
    </source>
</evidence>
<feature type="non-terminal residue" evidence="1">
    <location>
        <position position="1"/>
    </location>
</feature>
<dbReference type="AlphaFoldDB" id="X1E8K5"/>
<proteinExistence type="predicted"/>
<name>X1E8K5_9ZZZZ</name>